<accession>A0AAN8UH34</accession>
<dbReference type="AlphaFoldDB" id="A0AAN8UH34"/>
<dbReference type="EMBL" id="JBANQN010000001">
    <property type="protein sequence ID" value="KAK6805347.1"/>
    <property type="molecule type" value="Genomic_DNA"/>
</dbReference>
<sequence length="75" mass="8709">METTSISTSNRWICRDQPKPRSIILMMRTLRRHSFWMITEFSIQSLGNSVALNSFWMILLSLCGSTQKQEEAIIS</sequence>
<reference evidence="1 2" key="1">
    <citation type="submission" date="2024-02" db="EMBL/GenBank/DDBJ databases">
        <title>de novo genome assembly of Solanum bulbocastanum strain 11H21.</title>
        <authorList>
            <person name="Hosaka A.J."/>
        </authorList>
    </citation>
    <scope>NUCLEOTIDE SEQUENCE [LARGE SCALE GENOMIC DNA]</scope>
    <source>
        <tissue evidence="1">Young leaves</tissue>
    </source>
</reference>
<keyword evidence="2" id="KW-1185">Reference proteome</keyword>
<proteinExistence type="predicted"/>
<organism evidence="1 2">
    <name type="scientific">Solanum bulbocastanum</name>
    <name type="common">Wild potato</name>
    <dbReference type="NCBI Taxonomy" id="147425"/>
    <lineage>
        <taxon>Eukaryota</taxon>
        <taxon>Viridiplantae</taxon>
        <taxon>Streptophyta</taxon>
        <taxon>Embryophyta</taxon>
        <taxon>Tracheophyta</taxon>
        <taxon>Spermatophyta</taxon>
        <taxon>Magnoliopsida</taxon>
        <taxon>eudicotyledons</taxon>
        <taxon>Gunneridae</taxon>
        <taxon>Pentapetalae</taxon>
        <taxon>asterids</taxon>
        <taxon>lamiids</taxon>
        <taxon>Solanales</taxon>
        <taxon>Solanaceae</taxon>
        <taxon>Solanoideae</taxon>
        <taxon>Solaneae</taxon>
        <taxon>Solanum</taxon>
    </lineage>
</organism>
<evidence type="ECO:0000313" key="1">
    <source>
        <dbReference type="EMBL" id="KAK6805347.1"/>
    </source>
</evidence>
<gene>
    <name evidence="1" type="ORF">RDI58_003132</name>
</gene>
<protein>
    <submittedName>
        <fullName evidence="1">Uncharacterized protein</fullName>
    </submittedName>
</protein>
<dbReference type="Proteomes" id="UP001371456">
    <property type="component" value="Unassembled WGS sequence"/>
</dbReference>
<name>A0AAN8UH34_SOLBU</name>
<comment type="caution">
    <text evidence="1">The sequence shown here is derived from an EMBL/GenBank/DDBJ whole genome shotgun (WGS) entry which is preliminary data.</text>
</comment>
<evidence type="ECO:0000313" key="2">
    <source>
        <dbReference type="Proteomes" id="UP001371456"/>
    </source>
</evidence>